<organism evidence="3 4">
    <name type="scientific">Spirosoma pollinicola</name>
    <dbReference type="NCBI Taxonomy" id="2057025"/>
    <lineage>
        <taxon>Bacteria</taxon>
        <taxon>Pseudomonadati</taxon>
        <taxon>Bacteroidota</taxon>
        <taxon>Cytophagia</taxon>
        <taxon>Cytophagales</taxon>
        <taxon>Cytophagaceae</taxon>
        <taxon>Spirosoma</taxon>
    </lineage>
</organism>
<reference evidence="3 4" key="1">
    <citation type="submission" date="2017-11" db="EMBL/GenBank/DDBJ databases">
        <title>Taxonomic description and genome sequences of Spirosoma HA7 sp. nov., isolated from pollen microhabitat of Corylus avellana.</title>
        <authorList>
            <person name="Ambika Manirajan B."/>
            <person name="Suarez C."/>
            <person name="Ratering S."/>
            <person name="Geissler-Plaum R."/>
            <person name="Cardinale M."/>
            <person name="Sylvia S."/>
        </authorList>
    </citation>
    <scope>NUCLEOTIDE SEQUENCE [LARGE SCALE GENOMIC DNA]</scope>
    <source>
        <strain evidence="3 4">HA7</strain>
    </source>
</reference>
<dbReference type="InterPro" id="IPR013784">
    <property type="entry name" value="Carb-bd-like_fold"/>
</dbReference>
<proteinExistence type="predicted"/>
<dbReference type="AlphaFoldDB" id="A0A2K8Z813"/>
<gene>
    <name evidence="3" type="ORF">CWM47_31620</name>
</gene>
<dbReference type="InterPro" id="IPR037066">
    <property type="entry name" value="Plug_dom_sf"/>
</dbReference>
<feature type="chain" id="PRO_5014946956" description="Outer membrane protein beta-barrel domain-containing protein" evidence="1">
    <location>
        <begin position="19"/>
        <end position="795"/>
    </location>
</feature>
<dbReference type="EMBL" id="CP025096">
    <property type="protein sequence ID" value="AUD05998.1"/>
    <property type="molecule type" value="Genomic_DNA"/>
</dbReference>
<feature type="signal peptide" evidence="1">
    <location>
        <begin position="1"/>
        <end position="18"/>
    </location>
</feature>
<dbReference type="Pfam" id="PF13620">
    <property type="entry name" value="CarboxypepD_reg"/>
    <property type="match status" value="1"/>
</dbReference>
<dbReference type="Proteomes" id="UP000232883">
    <property type="component" value="Chromosome"/>
</dbReference>
<dbReference type="OrthoDB" id="720889at2"/>
<keyword evidence="1" id="KW-0732">Signal</keyword>
<protein>
    <recommendedName>
        <fullName evidence="2">Outer membrane protein beta-barrel domain-containing protein</fullName>
    </recommendedName>
</protein>
<name>A0A2K8Z813_9BACT</name>
<dbReference type="Gene3D" id="2.60.40.1120">
    <property type="entry name" value="Carboxypeptidase-like, regulatory domain"/>
    <property type="match status" value="1"/>
</dbReference>
<dbReference type="GO" id="GO:0030246">
    <property type="term" value="F:carbohydrate binding"/>
    <property type="evidence" value="ECO:0007669"/>
    <property type="project" value="InterPro"/>
</dbReference>
<dbReference type="RefSeq" id="WP_100992549.1">
    <property type="nucleotide sequence ID" value="NZ_CP025096.1"/>
</dbReference>
<accession>A0A2K8Z813</accession>
<dbReference type="KEGG" id="spir:CWM47_31620"/>
<evidence type="ECO:0000259" key="2">
    <source>
        <dbReference type="Pfam" id="PF14905"/>
    </source>
</evidence>
<feature type="domain" description="Outer membrane protein beta-barrel" evidence="2">
    <location>
        <begin position="373"/>
        <end position="770"/>
    </location>
</feature>
<sequence>MNARLAFFFLLFSLPALAQHQLTGRVTDTTNQPMLYASVALLRSADSSIVKGAITGEDGRFVMDKLASGTYRTRISAVGYSDRYSSVITLTAETPTVDLGVLTVDASTKNLTEVTVKAQPSLVSQQADRLVLNVEGSVITRGNKAEDLLRYIPRVRYDGGTISVGNKSNVLLLVDGRQMGQGSLASFLQSFSAEDILRIEVITNPSARYDATVDGVINIITKKSREQGINGRSTLTYSQGQYSRSSANGSLTYRQGKWTMFGSLNATLPSTSYSTQDLNRTFPGATQQNRLLTLNTYRSLATNLSLDYTFDPQHVLSLRLNGNWRRDNKNTDTRTRSMVAPLADSTIRTENRGLEQAGVYDMNLSYKATFGPNKNKELTVFVTESMVDKDASQFIAYQRIGADEVANGPVTRLRILNPNQQRNLIGQLDYGTPVLGSKWRLNVGTKYVFIRNNNTLQQDNFVNGQYQFDPTFSQSGLYQEHIYAAYSNLSHSFGKGWSWQGGLRVERTEQHLTQSALARSYAGLFPSMGLNRNLPNGRSCGVTFSRKVSRPSLGSLVPYRNLIDPYTIIEGNPLIRPSFAHTFDAFYSLGSLNLFANYSYIRDQMTTVLRADPATLVYTQVMDNLRNGNDFYVGATYAKNVTKSWQTNTTLMGMGNYTSSPVNELNRYQSTGLWVMATSSNIISLPRDWKYELTAHYMSPARSGLFTQKGFGGVSMSVTKSLLAKQANLRIDVSDVFRTMTSRLESAYGQVNFTMRSYNDSQRVKVSFSYNFGKKTVKAARQGTLGNDDEKSRMR</sequence>
<evidence type="ECO:0000313" key="3">
    <source>
        <dbReference type="EMBL" id="AUD05998.1"/>
    </source>
</evidence>
<dbReference type="InterPro" id="IPR041700">
    <property type="entry name" value="OMP_b-brl_3"/>
</dbReference>
<keyword evidence="4" id="KW-1185">Reference proteome</keyword>
<dbReference type="SUPFAM" id="SSF49452">
    <property type="entry name" value="Starch-binding domain-like"/>
    <property type="match status" value="1"/>
</dbReference>
<evidence type="ECO:0000256" key="1">
    <source>
        <dbReference type="SAM" id="SignalP"/>
    </source>
</evidence>
<dbReference type="Pfam" id="PF14905">
    <property type="entry name" value="OMP_b-brl_3"/>
    <property type="match status" value="1"/>
</dbReference>
<dbReference type="SUPFAM" id="SSF56935">
    <property type="entry name" value="Porins"/>
    <property type="match status" value="1"/>
</dbReference>
<dbReference type="Gene3D" id="2.170.130.10">
    <property type="entry name" value="TonB-dependent receptor, plug domain"/>
    <property type="match status" value="1"/>
</dbReference>
<evidence type="ECO:0000313" key="4">
    <source>
        <dbReference type="Proteomes" id="UP000232883"/>
    </source>
</evidence>